<feature type="region of interest" description="Disordered" evidence="4">
    <location>
        <begin position="1"/>
        <end position="40"/>
    </location>
</feature>
<keyword evidence="7" id="KW-1185">Reference proteome</keyword>
<gene>
    <name evidence="6" type="ORF">MGAL_10B045617</name>
</gene>
<dbReference type="Pfam" id="PF06244">
    <property type="entry name" value="Ccdc124"/>
    <property type="match status" value="1"/>
</dbReference>
<proteinExistence type="inferred from homology"/>
<dbReference type="GO" id="GO:0030496">
    <property type="term" value="C:midbody"/>
    <property type="evidence" value="ECO:0007669"/>
    <property type="project" value="UniProtKB-SubCell"/>
</dbReference>
<dbReference type="InterPro" id="IPR054414">
    <property type="entry name" value="Ccdc124/Oxs1_C"/>
</dbReference>
<comment type="similarity">
    <text evidence="2">Belongs to the CCDC124 family.</text>
</comment>
<dbReference type="GO" id="GO:0005634">
    <property type="term" value="C:nucleus"/>
    <property type="evidence" value="ECO:0007669"/>
    <property type="project" value="TreeGrafter"/>
</dbReference>
<evidence type="ECO:0000256" key="3">
    <source>
        <dbReference type="ARBA" id="ARBA00023054"/>
    </source>
</evidence>
<dbReference type="GO" id="GO:0006366">
    <property type="term" value="P:transcription by RNA polymerase II"/>
    <property type="evidence" value="ECO:0007669"/>
    <property type="project" value="TreeGrafter"/>
</dbReference>
<evidence type="ECO:0000313" key="7">
    <source>
        <dbReference type="Proteomes" id="UP000596742"/>
    </source>
</evidence>
<sequence>MPKKFKGENSKAAVAKARKQEVRDAENAKKEKEKEDEYWRDDDKHCANKQKRKIGLNKGRFLLTLLRWQEDKEKKRVEQLEKKKELQKLHDEEMESIKVKKPATVDKMTRTQIAERLEKDRTAAAAAAEKEKEETHLDKPLEENLNKLQLEGEARSVEAALSVLSEKEAAVDHHPEKRMKAAYKKYEDTNIPILKQENPNMKLSQLKHMLWKDWMKSPDNPLNHLAES</sequence>
<evidence type="ECO:0000259" key="5">
    <source>
        <dbReference type="Pfam" id="PF06244"/>
    </source>
</evidence>
<dbReference type="Proteomes" id="UP000596742">
    <property type="component" value="Unassembled WGS sequence"/>
</dbReference>
<feature type="region of interest" description="Disordered" evidence="4">
    <location>
        <begin position="120"/>
        <end position="142"/>
    </location>
</feature>
<dbReference type="PANTHER" id="PTHR21680:SF0">
    <property type="entry name" value="COILED-COIL DOMAIN-CONTAINING PROTEIN 124"/>
    <property type="match status" value="1"/>
</dbReference>
<dbReference type="PANTHER" id="PTHR21680">
    <property type="entry name" value="COILED-COIL DOMAIN-CONTAINING PROTEIN 124"/>
    <property type="match status" value="1"/>
</dbReference>
<evidence type="ECO:0000256" key="2">
    <source>
        <dbReference type="ARBA" id="ARBA00008296"/>
    </source>
</evidence>
<evidence type="ECO:0000256" key="1">
    <source>
        <dbReference type="ARBA" id="ARBA00004214"/>
    </source>
</evidence>
<name>A0A8B6H8A5_MYTGA</name>
<dbReference type="GO" id="GO:0003713">
    <property type="term" value="F:transcription coactivator activity"/>
    <property type="evidence" value="ECO:0007669"/>
    <property type="project" value="TreeGrafter"/>
</dbReference>
<dbReference type="OrthoDB" id="76412at2759"/>
<dbReference type="EMBL" id="UYJE01009584">
    <property type="protein sequence ID" value="VDI74671.1"/>
    <property type="molecule type" value="Genomic_DNA"/>
</dbReference>
<accession>A0A8B6H8A5</accession>
<comment type="caution">
    <text evidence="6">The sequence shown here is derived from an EMBL/GenBank/DDBJ whole genome shotgun (WGS) entry which is preliminary data.</text>
</comment>
<organism evidence="6 7">
    <name type="scientific">Mytilus galloprovincialis</name>
    <name type="common">Mediterranean mussel</name>
    <dbReference type="NCBI Taxonomy" id="29158"/>
    <lineage>
        <taxon>Eukaryota</taxon>
        <taxon>Metazoa</taxon>
        <taxon>Spiralia</taxon>
        <taxon>Lophotrochozoa</taxon>
        <taxon>Mollusca</taxon>
        <taxon>Bivalvia</taxon>
        <taxon>Autobranchia</taxon>
        <taxon>Pteriomorphia</taxon>
        <taxon>Mytilida</taxon>
        <taxon>Mytiloidea</taxon>
        <taxon>Mytilidae</taxon>
        <taxon>Mytilinae</taxon>
        <taxon>Mytilus</taxon>
    </lineage>
</organism>
<feature type="domain" description="Coiled-coil" evidence="5">
    <location>
        <begin position="144"/>
        <end position="223"/>
    </location>
</feature>
<dbReference type="AlphaFoldDB" id="A0A8B6H8A5"/>
<comment type="subcellular location">
    <subcellularLocation>
        <location evidence="1">Midbody</location>
    </subcellularLocation>
</comment>
<dbReference type="InterPro" id="IPR010422">
    <property type="entry name" value="Ccdc124/Oxs1"/>
</dbReference>
<evidence type="ECO:0000256" key="4">
    <source>
        <dbReference type="SAM" id="MobiDB-lite"/>
    </source>
</evidence>
<evidence type="ECO:0000313" key="6">
    <source>
        <dbReference type="EMBL" id="VDI74671.1"/>
    </source>
</evidence>
<protein>
    <recommendedName>
        <fullName evidence="5">Coiled-coil domain-containing protein</fullName>
    </recommendedName>
</protein>
<feature type="compositionally biased region" description="Basic and acidic residues" evidence="4">
    <location>
        <begin position="18"/>
        <end position="40"/>
    </location>
</feature>
<reference evidence="6" key="1">
    <citation type="submission" date="2018-11" db="EMBL/GenBank/DDBJ databases">
        <authorList>
            <person name="Alioto T."/>
            <person name="Alioto T."/>
        </authorList>
    </citation>
    <scope>NUCLEOTIDE SEQUENCE</scope>
</reference>
<keyword evidence="3" id="KW-0175">Coiled coil</keyword>